<dbReference type="OrthoDB" id="8056624at2759"/>
<evidence type="ECO:0000313" key="2">
    <source>
        <dbReference type="Proteomes" id="UP000515160"/>
    </source>
</evidence>
<sequence length="113" mass="12967">MKVVILVCLLPLILGASLDISNCPMFCPNTNETVWVLIPYCYAFRNKCQFDVIQCLLGPIFSQNVRVVSHEECKEHCNTTCLELMDTDADESLKQKCKDFLHTCRSGEGYFHW</sequence>
<keyword evidence="1" id="KW-0732">Signal</keyword>
<feature type="signal peptide" evidence="1">
    <location>
        <begin position="1"/>
        <end position="15"/>
    </location>
</feature>
<evidence type="ECO:0000256" key="1">
    <source>
        <dbReference type="SAM" id="SignalP"/>
    </source>
</evidence>
<organism evidence="2 3">
    <name type="scientific">Drosophila albomicans</name>
    <name type="common">Fruit fly</name>
    <dbReference type="NCBI Taxonomy" id="7291"/>
    <lineage>
        <taxon>Eukaryota</taxon>
        <taxon>Metazoa</taxon>
        <taxon>Ecdysozoa</taxon>
        <taxon>Arthropoda</taxon>
        <taxon>Hexapoda</taxon>
        <taxon>Insecta</taxon>
        <taxon>Pterygota</taxon>
        <taxon>Neoptera</taxon>
        <taxon>Endopterygota</taxon>
        <taxon>Diptera</taxon>
        <taxon>Brachycera</taxon>
        <taxon>Muscomorpha</taxon>
        <taxon>Ephydroidea</taxon>
        <taxon>Drosophilidae</taxon>
        <taxon>Drosophila</taxon>
    </lineage>
</organism>
<accession>A0A9C6TC09</accession>
<name>A0A9C6TC09_DROAB</name>
<feature type="chain" id="PRO_5039138537" evidence="1">
    <location>
        <begin position="16"/>
        <end position="113"/>
    </location>
</feature>
<protein>
    <submittedName>
        <fullName evidence="3">Uncharacterized protein LOC127566094</fullName>
    </submittedName>
</protein>
<evidence type="ECO:0000313" key="3">
    <source>
        <dbReference type="RefSeq" id="XP_051863602.1"/>
    </source>
</evidence>
<gene>
    <name evidence="3" type="primary">LOC127566094</name>
</gene>
<dbReference type="AlphaFoldDB" id="A0A9C6TC09"/>
<dbReference type="RefSeq" id="XP_051863602.1">
    <property type="nucleotide sequence ID" value="XM_052007642.1"/>
</dbReference>
<keyword evidence="2" id="KW-1185">Reference proteome</keyword>
<proteinExistence type="predicted"/>
<reference evidence="3" key="1">
    <citation type="submission" date="2025-08" db="UniProtKB">
        <authorList>
            <consortium name="RefSeq"/>
        </authorList>
    </citation>
    <scope>IDENTIFICATION</scope>
    <source>
        <strain evidence="3">15112-1751.03</strain>
        <tissue evidence="3">Whole Adult</tissue>
    </source>
</reference>
<dbReference type="Proteomes" id="UP000515160">
    <property type="component" value="Chromosome 2R"/>
</dbReference>
<dbReference type="GeneID" id="127566094"/>